<proteinExistence type="predicted"/>
<accession>A0ABU2G6Q7</accession>
<name>A0ABU2G6Q7_9EURY</name>
<evidence type="ECO:0000313" key="4">
    <source>
        <dbReference type="Proteomes" id="UP001254813"/>
    </source>
</evidence>
<dbReference type="EMBL" id="JAMQOQ010000006">
    <property type="protein sequence ID" value="MDS0296475.1"/>
    <property type="molecule type" value="Genomic_DNA"/>
</dbReference>
<comment type="caution">
    <text evidence="3">The sequence shown here is derived from an EMBL/GenBank/DDBJ whole genome shotgun (WGS) entry which is preliminary data.</text>
</comment>
<feature type="region of interest" description="Disordered" evidence="1">
    <location>
        <begin position="1"/>
        <end position="26"/>
    </location>
</feature>
<evidence type="ECO:0000259" key="2">
    <source>
        <dbReference type="Pfam" id="PF24035"/>
    </source>
</evidence>
<sequence>MTDSRSEQTNAPSAEPRSGADAPSPDAFYDVLADRRRRYAVESLGECRTPVPVADLADDVATRDYAAPLSDISAEERERVLISLHHRHLPKLADRGIVVYARERGEISLTAEGERVRAFLDDVTDVLL</sequence>
<dbReference type="Proteomes" id="UP001254813">
    <property type="component" value="Unassembled WGS sequence"/>
</dbReference>
<dbReference type="Gene3D" id="1.10.10.10">
    <property type="entry name" value="Winged helix-like DNA-binding domain superfamily/Winged helix DNA-binding domain"/>
    <property type="match status" value="1"/>
</dbReference>
<feature type="domain" description="DUF7344" evidence="2">
    <location>
        <begin position="29"/>
        <end position="107"/>
    </location>
</feature>
<reference evidence="3 4" key="1">
    <citation type="submission" date="2022-06" db="EMBL/GenBank/DDBJ databases">
        <title>Halogeometricum sp. a new haloarchaeum isolate from saline soil.</title>
        <authorList>
            <person name="Strakova D."/>
            <person name="Galisteo C."/>
            <person name="Sanchez-Porro C."/>
            <person name="Ventosa A."/>
        </authorList>
    </citation>
    <scope>NUCLEOTIDE SEQUENCE [LARGE SCALE GENOMIC DNA]</scope>
    <source>
        <strain evidence="4">S3BR25-2</strain>
    </source>
</reference>
<organism evidence="3 4">
    <name type="scientific">Halogeometricum luteum</name>
    <dbReference type="NCBI Taxonomy" id="2950537"/>
    <lineage>
        <taxon>Archaea</taxon>
        <taxon>Methanobacteriati</taxon>
        <taxon>Methanobacteriota</taxon>
        <taxon>Stenosarchaea group</taxon>
        <taxon>Halobacteria</taxon>
        <taxon>Halobacteriales</taxon>
        <taxon>Haloferacaceae</taxon>
        <taxon>Halogeometricum</taxon>
    </lineage>
</organism>
<protein>
    <recommendedName>
        <fullName evidence="2">DUF7344 domain-containing protein</fullName>
    </recommendedName>
</protein>
<dbReference type="RefSeq" id="WP_310930484.1">
    <property type="nucleotide sequence ID" value="NZ_JAMQOQ010000006.1"/>
</dbReference>
<gene>
    <name evidence="3" type="ORF">NDI79_20080</name>
</gene>
<dbReference type="InterPro" id="IPR055768">
    <property type="entry name" value="DUF7344"/>
</dbReference>
<keyword evidence="4" id="KW-1185">Reference proteome</keyword>
<evidence type="ECO:0000313" key="3">
    <source>
        <dbReference type="EMBL" id="MDS0296475.1"/>
    </source>
</evidence>
<evidence type="ECO:0000256" key="1">
    <source>
        <dbReference type="SAM" id="MobiDB-lite"/>
    </source>
</evidence>
<dbReference type="Pfam" id="PF24035">
    <property type="entry name" value="DUF7344"/>
    <property type="match status" value="1"/>
</dbReference>
<dbReference type="InterPro" id="IPR036388">
    <property type="entry name" value="WH-like_DNA-bd_sf"/>
</dbReference>